<dbReference type="InterPro" id="IPR021478">
    <property type="entry name" value="DUF3131"/>
</dbReference>
<dbReference type="Pfam" id="PF11329">
    <property type="entry name" value="DUF3131"/>
    <property type="match status" value="1"/>
</dbReference>
<feature type="domain" description="Glycoamylase-like" evidence="1">
    <location>
        <begin position="273"/>
        <end position="386"/>
    </location>
</feature>
<dbReference type="Pfam" id="PF10091">
    <property type="entry name" value="Glycoamylase"/>
    <property type="match status" value="1"/>
</dbReference>
<keyword evidence="4" id="KW-1185">Reference proteome</keyword>
<dbReference type="Proteomes" id="UP000366872">
    <property type="component" value="Unassembled WGS sequence"/>
</dbReference>
<name>A0A6C2TYB0_PONDE</name>
<evidence type="ECO:0000313" key="4">
    <source>
        <dbReference type="Proteomes" id="UP000366872"/>
    </source>
</evidence>
<feature type="domain" description="DUF3131" evidence="2">
    <location>
        <begin position="40"/>
        <end position="159"/>
    </location>
</feature>
<dbReference type="RefSeq" id="WP_168442003.1">
    <property type="nucleotide sequence ID" value="NZ_CAAHFG010000001.1"/>
</dbReference>
<gene>
    <name evidence="3" type="ORF">PDESU_01150</name>
</gene>
<dbReference type="AlphaFoldDB" id="A0A6C2TYB0"/>
<evidence type="ECO:0000259" key="1">
    <source>
        <dbReference type="Pfam" id="PF10091"/>
    </source>
</evidence>
<sequence>MNRRTFGQLTSSAVLGTGTAFALLRETDEQFLTALLLDTWVCLDDMLDTTTGFPRDTQLPGGHTNTTNIGLYLAALCTAKEVGLIRSAPALQRAEKILTSLEGCKRMHGFMPNFIPVDLKDQKTEGVMAVSDFNKLAVGLIMARRTWPELAERITAFLDAIEWNRLYHPEAGTLSWGYDFNKDAPTGGGRLWLTADTRSAVFMMVASKAAPPEVWARMDRQALDTPYGTICRGYGMGGLFLHAMDGLFLPEIDTEVGESAGNLAWQQIRMAQRRGYPLWGWSNCYMPGSGYTQGGYLSEHVVTPHAVALMLDYYPLHATATLREMVQRDGTVPPKGYEGKRRGLRDAFNMKTGQWDHRYLSLDQGMLFLALANHLHNGIVRKIYASDPLIHHGLQLLKPHIKQRPELLQTWKQRDAIPWKTDPKPSKSISPNIQFPLSNCSTDAPAHIRFQPLETGAVGINYLAKGSTAPTHATFKFPPVNLFVLKQIEIDLEIQEATPEPPGWMRVLLIDRFKQERYAHIELGKQQTTYRINADNLLGIHIDETAVTSLKIQFWRNPWFYNDKRLLADQLNLKLNSIRIINQP</sequence>
<accession>A0A6C2TYB0</accession>
<protein>
    <submittedName>
        <fullName evidence="3">Uncharacterized protein</fullName>
    </submittedName>
</protein>
<evidence type="ECO:0000313" key="3">
    <source>
        <dbReference type="EMBL" id="VGO12597.1"/>
    </source>
</evidence>
<dbReference type="InterPro" id="IPR019282">
    <property type="entry name" value="Glycoamylase-like_cons_dom"/>
</dbReference>
<dbReference type="Gene3D" id="1.50.10.140">
    <property type="match status" value="1"/>
</dbReference>
<evidence type="ECO:0000259" key="2">
    <source>
        <dbReference type="Pfam" id="PF11329"/>
    </source>
</evidence>
<organism evidence="3 4">
    <name type="scientific">Pontiella desulfatans</name>
    <dbReference type="NCBI Taxonomy" id="2750659"/>
    <lineage>
        <taxon>Bacteria</taxon>
        <taxon>Pseudomonadati</taxon>
        <taxon>Kiritimatiellota</taxon>
        <taxon>Kiritimatiellia</taxon>
        <taxon>Kiritimatiellales</taxon>
        <taxon>Pontiellaceae</taxon>
        <taxon>Pontiella</taxon>
    </lineage>
</organism>
<reference evidence="3 4" key="1">
    <citation type="submission" date="2019-04" db="EMBL/GenBank/DDBJ databases">
        <authorList>
            <person name="Van Vliet M D."/>
        </authorList>
    </citation>
    <scope>NUCLEOTIDE SEQUENCE [LARGE SCALE GENOMIC DNA]</scope>
    <source>
        <strain evidence="3 4">F1</strain>
    </source>
</reference>
<proteinExistence type="predicted"/>
<dbReference type="EMBL" id="CAAHFG010000001">
    <property type="protein sequence ID" value="VGO12597.1"/>
    <property type="molecule type" value="Genomic_DNA"/>
</dbReference>